<dbReference type="InterPro" id="IPR004046">
    <property type="entry name" value="GST_C"/>
</dbReference>
<sequence>MYQLYYYPLNASMAPHMILEALQVDYRLIKVDRKNQEQKSKEYLALNPAGRIPTLVKGELILCESAAICLHLGEMHPEVKLIPEIGDKSRALHTQWLMYLTNTLQAELMVYFYPEKHCQSEKTRAEIVTAQQELIHQSLSLLDEQLVNKDYLIANKISVCDYYLFMLLIWADELEQPPLSFIHLERYLRCMAKNSAVITVCQKENLSLVDYQ</sequence>
<dbReference type="EMBL" id="JQEC01000029">
    <property type="protein sequence ID" value="KGJ92856.1"/>
    <property type="molecule type" value="Genomic_DNA"/>
</dbReference>
<dbReference type="OrthoDB" id="5740960at2"/>
<evidence type="ECO:0000256" key="1">
    <source>
        <dbReference type="RuleBase" id="RU003494"/>
    </source>
</evidence>
<dbReference type="Proteomes" id="UP000029868">
    <property type="component" value="Unassembled WGS sequence"/>
</dbReference>
<dbReference type="SUPFAM" id="SSF47616">
    <property type="entry name" value="GST C-terminal domain-like"/>
    <property type="match status" value="1"/>
</dbReference>
<dbReference type="SFLD" id="SFLDG01150">
    <property type="entry name" value="Main.1:_Beta-like"/>
    <property type="match status" value="1"/>
</dbReference>
<dbReference type="InterPro" id="IPR036249">
    <property type="entry name" value="Thioredoxin-like_sf"/>
</dbReference>
<dbReference type="Gene3D" id="1.20.1050.10">
    <property type="match status" value="1"/>
</dbReference>
<reference evidence="4 5" key="1">
    <citation type="submission" date="2014-08" db="EMBL/GenBank/DDBJ databases">
        <title>Genomic and Phenotypic Diversity of Colwellia psychrerythraea strains from Disparate Marine Basins.</title>
        <authorList>
            <person name="Techtmann S.M."/>
            <person name="Stelling S.C."/>
            <person name="Utturkar S.M."/>
            <person name="Alshibli N."/>
            <person name="Harris A."/>
            <person name="Brown S.D."/>
            <person name="Hazen T.C."/>
        </authorList>
    </citation>
    <scope>NUCLEOTIDE SEQUENCE [LARGE SCALE GENOMIC DNA]</scope>
    <source>
        <strain evidence="4 5">GAB14E</strain>
    </source>
</reference>
<proteinExistence type="inferred from homology"/>
<dbReference type="InterPro" id="IPR004045">
    <property type="entry name" value="Glutathione_S-Trfase_N"/>
</dbReference>
<dbReference type="SFLD" id="SFLDG00358">
    <property type="entry name" value="Main_(cytGST)"/>
    <property type="match status" value="1"/>
</dbReference>
<comment type="caution">
    <text evidence="4">The sequence shown here is derived from an EMBL/GenBank/DDBJ whole genome shotgun (WGS) entry which is preliminary data.</text>
</comment>
<dbReference type="Gene3D" id="3.40.30.10">
    <property type="entry name" value="Glutaredoxin"/>
    <property type="match status" value="1"/>
</dbReference>
<dbReference type="CDD" id="cd03057">
    <property type="entry name" value="GST_N_Beta"/>
    <property type="match status" value="1"/>
</dbReference>
<dbReference type="PANTHER" id="PTHR44051">
    <property type="entry name" value="GLUTATHIONE S-TRANSFERASE-RELATED"/>
    <property type="match status" value="1"/>
</dbReference>
<comment type="similarity">
    <text evidence="1">Belongs to the GST superfamily.</text>
</comment>
<accession>A0A099KQR8</accession>
<dbReference type="Pfam" id="PF00043">
    <property type="entry name" value="GST_C"/>
    <property type="match status" value="1"/>
</dbReference>
<name>A0A099KQR8_COLPS</name>
<dbReference type="PROSITE" id="PS50405">
    <property type="entry name" value="GST_CTER"/>
    <property type="match status" value="1"/>
</dbReference>
<evidence type="ECO:0000313" key="5">
    <source>
        <dbReference type="Proteomes" id="UP000029868"/>
    </source>
</evidence>
<dbReference type="RefSeq" id="WP_033082426.1">
    <property type="nucleotide sequence ID" value="NZ_JQEC01000029.1"/>
</dbReference>
<evidence type="ECO:0000259" key="3">
    <source>
        <dbReference type="PROSITE" id="PS50405"/>
    </source>
</evidence>
<dbReference type="GO" id="GO:0016740">
    <property type="term" value="F:transferase activity"/>
    <property type="evidence" value="ECO:0007669"/>
    <property type="project" value="UniProtKB-KW"/>
</dbReference>
<protein>
    <submittedName>
        <fullName evidence="4">Glutathione S-transferase domain-containing protein</fullName>
    </submittedName>
</protein>
<evidence type="ECO:0000313" key="4">
    <source>
        <dbReference type="EMBL" id="KGJ92856.1"/>
    </source>
</evidence>
<feature type="domain" description="GST N-terminal" evidence="2">
    <location>
        <begin position="1"/>
        <end position="80"/>
    </location>
</feature>
<dbReference type="SFLD" id="SFLDS00019">
    <property type="entry name" value="Glutathione_Transferase_(cytos"/>
    <property type="match status" value="1"/>
</dbReference>
<dbReference type="CDD" id="cd03188">
    <property type="entry name" value="GST_C_Beta"/>
    <property type="match status" value="1"/>
</dbReference>
<dbReference type="SUPFAM" id="SSF52833">
    <property type="entry name" value="Thioredoxin-like"/>
    <property type="match status" value="1"/>
</dbReference>
<gene>
    <name evidence="4" type="ORF">GAB14E_2772</name>
</gene>
<dbReference type="PROSITE" id="PS50404">
    <property type="entry name" value="GST_NTER"/>
    <property type="match status" value="1"/>
</dbReference>
<dbReference type="PANTHER" id="PTHR44051:SF8">
    <property type="entry name" value="GLUTATHIONE S-TRANSFERASE GSTA"/>
    <property type="match status" value="1"/>
</dbReference>
<dbReference type="InterPro" id="IPR036282">
    <property type="entry name" value="Glutathione-S-Trfase_C_sf"/>
</dbReference>
<dbReference type="Pfam" id="PF02798">
    <property type="entry name" value="GST_N"/>
    <property type="match status" value="1"/>
</dbReference>
<organism evidence="4 5">
    <name type="scientific">Colwellia psychrerythraea</name>
    <name type="common">Vibrio psychroerythus</name>
    <dbReference type="NCBI Taxonomy" id="28229"/>
    <lineage>
        <taxon>Bacteria</taxon>
        <taxon>Pseudomonadati</taxon>
        <taxon>Pseudomonadota</taxon>
        <taxon>Gammaproteobacteria</taxon>
        <taxon>Alteromonadales</taxon>
        <taxon>Colwelliaceae</taxon>
        <taxon>Colwellia</taxon>
    </lineage>
</organism>
<dbReference type="InterPro" id="IPR010987">
    <property type="entry name" value="Glutathione-S-Trfase_C-like"/>
</dbReference>
<feature type="domain" description="GST C-terminal" evidence="3">
    <location>
        <begin position="86"/>
        <end position="209"/>
    </location>
</feature>
<dbReference type="InterPro" id="IPR040079">
    <property type="entry name" value="Glutathione_S-Trfase"/>
</dbReference>
<keyword evidence="4" id="KW-0808">Transferase</keyword>
<evidence type="ECO:0000259" key="2">
    <source>
        <dbReference type="PROSITE" id="PS50404"/>
    </source>
</evidence>
<dbReference type="PATRIC" id="fig|28229.3.peg.2400"/>
<dbReference type="AlphaFoldDB" id="A0A099KQR8"/>